<dbReference type="RefSeq" id="WP_236549715.1">
    <property type="nucleotide sequence ID" value="NZ_APKE01000014.1"/>
</dbReference>
<dbReference type="GO" id="GO:0016740">
    <property type="term" value="F:transferase activity"/>
    <property type="evidence" value="ECO:0007669"/>
    <property type="project" value="UniProtKB-KW"/>
</dbReference>
<evidence type="ECO:0000313" key="9">
    <source>
        <dbReference type="EMBL" id="KAF0676530.1"/>
    </source>
</evidence>
<protein>
    <recommendedName>
        <fullName evidence="8">L,D-TPase catalytic domain-containing protein</fullName>
    </recommendedName>
</protein>
<dbReference type="PROSITE" id="PS52029">
    <property type="entry name" value="LD_TPASE"/>
    <property type="match status" value="1"/>
</dbReference>
<dbReference type="GO" id="GO:0071555">
    <property type="term" value="P:cell wall organization"/>
    <property type="evidence" value="ECO:0007669"/>
    <property type="project" value="UniProtKB-UniRule"/>
</dbReference>
<evidence type="ECO:0000259" key="8">
    <source>
        <dbReference type="PROSITE" id="PS52029"/>
    </source>
</evidence>
<dbReference type="PANTHER" id="PTHR38589">
    <property type="entry name" value="BLR0621 PROTEIN"/>
    <property type="match status" value="1"/>
</dbReference>
<accession>A0A921TC15</accession>
<evidence type="ECO:0000256" key="3">
    <source>
        <dbReference type="ARBA" id="ARBA00022679"/>
    </source>
</evidence>
<feature type="domain" description="L,D-TPase catalytic" evidence="8">
    <location>
        <begin position="1"/>
        <end position="166"/>
    </location>
</feature>
<dbReference type="EMBL" id="APKE01000014">
    <property type="protein sequence ID" value="KAF0676530.1"/>
    <property type="molecule type" value="Genomic_DNA"/>
</dbReference>
<evidence type="ECO:0000256" key="2">
    <source>
        <dbReference type="ARBA" id="ARBA00005992"/>
    </source>
</evidence>
<name>A0A921TC15_9RHOB</name>
<dbReference type="InterPro" id="IPR005490">
    <property type="entry name" value="LD_TPept_cat_dom"/>
</dbReference>
<evidence type="ECO:0000256" key="4">
    <source>
        <dbReference type="ARBA" id="ARBA00022960"/>
    </source>
</evidence>
<dbReference type="AlphaFoldDB" id="A0A921TC15"/>
<dbReference type="InterPro" id="IPR038063">
    <property type="entry name" value="Transpep_catalytic_dom"/>
</dbReference>
<dbReference type="GO" id="GO:0004180">
    <property type="term" value="F:carboxypeptidase activity"/>
    <property type="evidence" value="ECO:0007669"/>
    <property type="project" value="UniProtKB-ARBA"/>
</dbReference>
<dbReference type="Pfam" id="PF03734">
    <property type="entry name" value="YkuD"/>
    <property type="match status" value="1"/>
</dbReference>
<reference evidence="9" key="1">
    <citation type="submission" date="2013-03" db="EMBL/GenBank/DDBJ databases">
        <title>Genome Sequence of the Profundibacterium mesophilum strain KAUST100406-0324T from Red Sea, a novel genus in the family Rhodobacteraceae.</title>
        <authorList>
            <person name="Essack M."/>
            <person name="Alam I."/>
            <person name="Lafi F."/>
            <person name="Alawi W."/>
            <person name="Kamanu F."/>
            <person name="Al-Suwailem A."/>
            <person name="Lee O.O."/>
            <person name="Xu Y."/>
            <person name="Bajic V."/>
            <person name="Qian P.-Y."/>
            <person name="Archer J."/>
        </authorList>
    </citation>
    <scope>NUCLEOTIDE SEQUENCE</scope>
    <source>
        <strain evidence="9">KAUST100406-0324</strain>
    </source>
</reference>
<sequence>MIRPVLELDASGLRVLGRRVPCSIGRGGVVAASNKAEGDGATPAGSHRIAGLLYRADRMAAPAPWARAIGPRDLWSDAPGDPAYNSMVTAPYAPSHERLRRADGLYDIVMVVDWNMDPAIPGAGSAIFVHAWRRPGYPTEGCIAVAPAMLRRMVPLCPPGTLLRVRG</sequence>
<feature type="active site" description="Proton donor/acceptor" evidence="7">
    <location>
        <position position="130"/>
    </location>
</feature>
<evidence type="ECO:0000256" key="6">
    <source>
        <dbReference type="ARBA" id="ARBA00023316"/>
    </source>
</evidence>
<dbReference type="GO" id="GO:0008360">
    <property type="term" value="P:regulation of cell shape"/>
    <property type="evidence" value="ECO:0007669"/>
    <property type="project" value="UniProtKB-UniRule"/>
</dbReference>
<dbReference type="Proteomes" id="UP000698242">
    <property type="component" value="Unassembled WGS sequence"/>
</dbReference>
<comment type="pathway">
    <text evidence="1 7">Cell wall biogenesis; peptidoglycan biosynthesis.</text>
</comment>
<comment type="similarity">
    <text evidence="2">Belongs to the YkuD family.</text>
</comment>
<comment type="caution">
    <text evidence="9">The sequence shown here is derived from an EMBL/GenBank/DDBJ whole genome shotgun (WGS) entry which is preliminary data.</text>
</comment>
<evidence type="ECO:0000256" key="5">
    <source>
        <dbReference type="ARBA" id="ARBA00022984"/>
    </source>
</evidence>
<keyword evidence="10" id="KW-1185">Reference proteome</keyword>
<dbReference type="CDD" id="cd16913">
    <property type="entry name" value="YkuD_like"/>
    <property type="match status" value="1"/>
</dbReference>
<evidence type="ECO:0000313" key="10">
    <source>
        <dbReference type="Proteomes" id="UP000698242"/>
    </source>
</evidence>
<keyword evidence="4 7" id="KW-0133">Cell shape</keyword>
<evidence type="ECO:0000256" key="1">
    <source>
        <dbReference type="ARBA" id="ARBA00004752"/>
    </source>
</evidence>
<keyword evidence="6 7" id="KW-0961">Cell wall biogenesis/degradation</keyword>
<feature type="active site" description="Nucleophile" evidence="7">
    <location>
        <position position="142"/>
    </location>
</feature>
<dbReference type="GO" id="GO:0009252">
    <property type="term" value="P:peptidoglycan biosynthetic process"/>
    <property type="evidence" value="ECO:0007669"/>
    <property type="project" value="UniProtKB-KW"/>
</dbReference>
<keyword evidence="5 7" id="KW-0573">Peptidoglycan synthesis</keyword>
<dbReference type="SUPFAM" id="SSF141523">
    <property type="entry name" value="L,D-transpeptidase catalytic domain-like"/>
    <property type="match status" value="1"/>
</dbReference>
<proteinExistence type="inferred from homology"/>
<organism evidence="9 10">
    <name type="scientific">Profundibacterium mesophilum KAUST100406-0324</name>
    <dbReference type="NCBI Taxonomy" id="1037889"/>
    <lineage>
        <taxon>Bacteria</taxon>
        <taxon>Pseudomonadati</taxon>
        <taxon>Pseudomonadota</taxon>
        <taxon>Alphaproteobacteria</taxon>
        <taxon>Rhodobacterales</taxon>
        <taxon>Roseobacteraceae</taxon>
        <taxon>Profundibacterium</taxon>
    </lineage>
</organism>
<evidence type="ECO:0000256" key="7">
    <source>
        <dbReference type="PROSITE-ProRule" id="PRU01373"/>
    </source>
</evidence>
<keyword evidence="3" id="KW-0808">Transferase</keyword>
<gene>
    <name evidence="9" type="ORF">PMES_01262</name>
</gene>
<dbReference type="PANTHER" id="PTHR38589:SF1">
    <property type="entry name" value="BLR0621 PROTEIN"/>
    <property type="match status" value="1"/>
</dbReference>